<dbReference type="Proteomes" id="UP000184499">
    <property type="component" value="Unassembled WGS sequence"/>
</dbReference>
<feature type="compositionally biased region" description="Basic and acidic residues" evidence="1">
    <location>
        <begin position="45"/>
        <end position="54"/>
    </location>
</feature>
<accession>A0A1L9UHK4</accession>
<evidence type="ECO:0000256" key="1">
    <source>
        <dbReference type="SAM" id="MobiDB-lite"/>
    </source>
</evidence>
<sequence length="122" mass="12767">MAFPLRGPPFVEFSAFSFRQSGDGANGDAAGGKKLPPQPSPKTAGWKENDRQDDTWSVAATPAGHGACLGGSGSYNSFGRTFDGVVTSRPEIVPDPMPIFQSSSCTLSGTYPGTSCRDVEYA</sequence>
<organism evidence="2 3">
    <name type="scientific">Aspergillus brasiliensis (strain CBS 101740 / IMI 381727 / IBT 21946)</name>
    <dbReference type="NCBI Taxonomy" id="767769"/>
    <lineage>
        <taxon>Eukaryota</taxon>
        <taxon>Fungi</taxon>
        <taxon>Dikarya</taxon>
        <taxon>Ascomycota</taxon>
        <taxon>Pezizomycotina</taxon>
        <taxon>Eurotiomycetes</taxon>
        <taxon>Eurotiomycetidae</taxon>
        <taxon>Eurotiales</taxon>
        <taxon>Aspergillaceae</taxon>
        <taxon>Aspergillus</taxon>
        <taxon>Aspergillus subgen. Circumdati</taxon>
    </lineage>
</organism>
<proteinExistence type="predicted"/>
<gene>
    <name evidence="2" type="ORF">ASPBRDRAFT_30902</name>
</gene>
<feature type="region of interest" description="Disordered" evidence="1">
    <location>
        <begin position="21"/>
        <end position="55"/>
    </location>
</feature>
<evidence type="ECO:0000313" key="2">
    <source>
        <dbReference type="EMBL" id="OJJ71166.1"/>
    </source>
</evidence>
<dbReference type="AlphaFoldDB" id="A0A1L9UHK4"/>
<keyword evidence="3" id="KW-1185">Reference proteome</keyword>
<reference evidence="3" key="1">
    <citation type="journal article" date="2017" name="Genome Biol.">
        <title>Comparative genomics reveals high biological diversity and specific adaptations in the industrially and medically important fungal genus Aspergillus.</title>
        <authorList>
            <person name="de Vries R.P."/>
            <person name="Riley R."/>
            <person name="Wiebenga A."/>
            <person name="Aguilar-Osorio G."/>
            <person name="Amillis S."/>
            <person name="Uchima C.A."/>
            <person name="Anderluh G."/>
            <person name="Asadollahi M."/>
            <person name="Askin M."/>
            <person name="Barry K."/>
            <person name="Battaglia E."/>
            <person name="Bayram O."/>
            <person name="Benocci T."/>
            <person name="Braus-Stromeyer S.A."/>
            <person name="Caldana C."/>
            <person name="Canovas D."/>
            <person name="Cerqueira G.C."/>
            <person name="Chen F."/>
            <person name="Chen W."/>
            <person name="Choi C."/>
            <person name="Clum A."/>
            <person name="Dos Santos R.A."/>
            <person name="Damasio A.R."/>
            <person name="Diallinas G."/>
            <person name="Emri T."/>
            <person name="Fekete E."/>
            <person name="Flipphi M."/>
            <person name="Freyberg S."/>
            <person name="Gallo A."/>
            <person name="Gournas C."/>
            <person name="Habgood R."/>
            <person name="Hainaut M."/>
            <person name="Harispe M.L."/>
            <person name="Henrissat B."/>
            <person name="Hilden K.S."/>
            <person name="Hope R."/>
            <person name="Hossain A."/>
            <person name="Karabika E."/>
            <person name="Karaffa L."/>
            <person name="Karanyi Z."/>
            <person name="Krasevec N."/>
            <person name="Kuo A."/>
            <person name="Kusch H."/>
            <person name="LaButti K."/>
            <person name="Lagendijk E.L."/>
            <person name="Lapidus A."/>
            <person name="Levasseur A."/>
            <person name="Lindquist E."/>
            <person name="Lipzen A."/>
            <person name="Logrieco A.F."/>
            <person name="MacCabe A."/>
            <person name="Maekelae M.R."/>
            <person name="Malavazi I."/>
            <person name="Melin P."/>
            <person name="Meyer V."/>
            <person name="Mielnichuk N."/>
            <person name="Miskei M."/>
            <person name="Molnar A.P."/>
            <person name="Mule G."/>
            <person name="Ngan C.Y."/>
            <person name="Orejas M."/>
            <person name="Orosz E."/>
            <person name="Ouedraogo J.P."/>
            <person name="Overkamp K.M."/>
            <person name="Park H.-S."/>
            <person name="Perrone G."/>
            <person name="Piumi F."/>
            <person name="Punt P.J."/>
            <person name="Ram A.F."/>
            <person name="Ramon A."/>
            <person name="Rauscher S."/>
            <person name="Record E."/>
            <person name="Riano-Pachon D.M."/>
            <person name="Robert V."/>
            <person name="Roehrig J."/>
            <person name="Ruller R."/>
            <person name="Salamov A."/>
            <person name="Salih N.S."/>
            <person name="Samson R.A."/>
            <person name="Sandor E."/>
            <person name="Sanguinetti M."/>
            <person name="Schuetze T."/>
            <person name="Sepcic K."/>
            <person name="Shelest E."/>
            <person name="Sherlock G."/>
            <person name="Sophianopoulou V."/>
            <person name="Squina F.M."/>
            <person name="Sun H."/>
            <person name="Susca A."/>
            <person name="Todd R.B."/>
            <person name="Tsang A."/>
            <person name="Unkles S.E."/>
            <person name="van de Wiele N."/>
            <person name="van Rossen-Uffink D."/>
            <person name="Oliveira J.V."/>
            <person name="Vesth T.C."/>
            <person name="Visser J."/>
            <person name="Yu J.-H."/>
            <person name="Zhou M."/>
            <person name="Andersen M.R."/>
            <person name="Archer D.B."/>
            <person name="Baker S.E."/>
            <person name="Benoit I."/>
            <person name="Brakhage A.A."/>
            <person name="Braus G.H."/>
            <person name="Fischer R."/>
            <person name="Frisvad J.C."/>
            <person name="Goldman G.H."/>
            <person name="Houbraken J."/>
            <person name="Oakley B."/>
            <person name="Pocsi I."/>
            <person name="Scazzocchio C."/>
            <person name="Seiboth B."/>
            <person name="vanKuyk P.A."/>
            <person name="Wortman J."/>
            <person name="Dyer P.S."/>
            <person name="Grigoriev I.V."/>
        </authorList>
    </citation>
    <scope>NUCLEOTIDE SEQUENCE [LARGE SCALE GENOMIC DNA]</scope>
    <source>
        <strain evidence="3">CBS 101740 / IMI 381727 / IBT 21946</strain>
    </source>
</reference>
<dbReference type="EMBL" id="KV878685">
    <property type="protein sequence ID" value="OJJ71166.1"/>
    <property type="molecule type" value="Genomic_DNA"/>
</dbReference>
<name>A0A1L9UHK4_ASPBC</name>
<protein>
    <submittedName>
        <fullName evidence="2">Uncharacterized protein</fullName>
    </submittedName>
</protein>
<dbReference type="GeneID" id="93575322"/>
<dbReference type="RefSeq" id="XP_067478414.1">
    <property type="nucleotide sequence ID" value="XM_067622834.1"/>
</dbReference>
<dbReference type="VEuPathDB" id="FungiDB:ASPBRDRAFT_30902"/>
<evidence type="ECO:0000313" key="3">
    <source>
        <dbReference type="Proteomes" id="UP000184499"/>
    </source>
</evidence>